<evidence type="ECO:0000313" key="5">
    <source>
        <dbReference type="EMBL" id="HIQ82976.1"/>
    </source>
</evidence>
<comment type="subcellular location">
    <subcellularLocation>
        <location evidence="1">Cell envelope</location>
    </subcellularLocation>
</comment>
<accession>A0A9D0ZMJ0</accession>
<reference evidence="5" key="2">
    <citation type="journal article" date="2021" name="PeerJ">
        <title>Extensive microbial diversity within the chicken gut microbiome revealed by metagenomics and culture.</title>
        <authorList>
            <person name="Gilroy R."/>
            <person name="Ravi A."/>
            <person name="Getino M."/>
            <person name="Pursley I."/>
            <person name="Horton D.L."/>
            <person name="Alikhan N.F."/>
            <person name="Baker D."/>
            <person name="Gharbi K."/>
            <person name="Hall N."/>
            <person name="Watson M."/>
            <person name="Adriaenssens E.M."/>
            <person name="Foster-Nyarko E."/>
            <person name="Jarju S."/>
            <person name="Secka A."/>
            <person name="Antonio M."/>
            <person name="Oren A."/>
            <person name="Chaudhuri R.R."/>
            <person name="La Ragione R."/>
            <person name="Hildebrand F."/>
            <person name="Pallen M.J."/>
        </authorList>
    </citation>
    <scope>NUCLEOTIDE SEQUENCE</scope>
    <source>
        <strain evidence="5">ChiSjej6B24-2974</strain>
    </source>
</reference>
<reference evidence="5" key="1">
    <citation type="submission" date="2020-10" db="EMBL/GenBank/DDBJ databases">
        <authorList>
            <person name="Gilroy R."/>
        </authorList>
    </citation>
    <scope>NUCLEOTIDE SEQUENCE</scope>
    <source>
        <strain evidence="5">ChiSjej6B24-2974</strain>
    </source>
</reference>
<protein>
    <submittedName>
        <fullName evidence="5">Substrate-binding domain-containing protein</fullName>
    </submittedName>
</protein>
<comment type="caution">
    <text evidence="5">The sequence shown here is derived from an EMBL/GenBank/DDBJ whole genome shotgun (WGS) entry which is preliminary data.</text>
</comment>
<evidence type="ECO:0000256" key="3">
    <source>
        <dbReference type="SAM" id="SignalP"/>
    </source>
</evidence>
<feature type="chain" id="PRO_5039579228" evidence="3">
    <location>
        <begin position="27"/>
        <end position="376"/>
    </location>
</feature>
<keyword evidence="3" id="KW-0732">Signal</keyword>
<feature type="signal peptide" evidence="3">
    <location>
        <begin position="1"/>
        <end position="26"/>
    </location>
</feature>
<sequence length="376" mass="41699">MKLTKRLLGLLLALVMLLGVASVASAEEYAAFDDYPRPRVKEDGNLTIGFVSDRPEFESIQRILQQLRLECTHRGWNLVEVVYENEQDLRDKFLNLINQDVDAIVTFSLTNMESKQDIVAQARNAGIGFYNTDCTVVDGVICNSTMPNGLAAAELMYAMGEDGMWSDGLAVLTKRSIQVHYERTDVMKAIANCYSTTNVLAEQDIAAAGYDELQAANDFARTWVTQYGDQLTGIITSTDYFACPIAEALTQAGVTDEVWVSGFDGGSQAWAYIRNNTPLRYSYAVPDELFIHQVLELIDQIQVQGLNPGDEGCLISRAGETIYCEGIVIDRDNVPAVGTNIHAVFDYYGGDPDDEDAWYNWNDGDGAYVVSDYIEE</sequence>
<dbReference type="InterPro" id="IPR025997">
    <property type="entry name" value="SBP_2_dom"/>
</dbReference>
<dbReference type="GO" id="GO:0030246">
    <property type="term" value="F:carbohydrate binding"/>
    <property type="evidence" value="ECO:0007669"/>
    <property type="project" value="TreeGrafter"/>
</dbReference>
<dbReference type="Pfam" id="PF13407">
    <property type="entry name" value="Peripla_BP_4"/>
    <property type="match status" value="1"/>
</dbReference>
<comment type="similarity">
    <text evidence="2">Belongs to the bacterial solute-binding protein 2 family.</text>
</comment>
<name>A0A9D0ZMJ0_9FIRM</name>
<dbReference type="PANTHER" id="PTHR30036:SF7">
    <property type="entry name" value="ABC TRANSPORTER PERIPLASMIC-BINDING PROTEIN YPHF"/>
    <property type="match status" value="1"/>
</dbReference>
<evidence type="ECO:0000313" key="6">
    <source>
        <dbReference type="Proteomes" id="UP000824260"/>
    </source>
</evidence>
<proteinExistence type="inferred from homology"/>
<dbReference type="GO" id="GO:0030288">
    <property type="term" value="C:outer membrane-bounded periplasmic space"/>
    <property type="evidence" value="ECO:0007669"/>
    <property type="project" value="TreeGrafter"/>
</dbReference>
<feature type="domain" description="Periplasmic binding protein" evidence="4">
    <location>
        <begin position="90"/>
        <end position="277"/>
    </location>
</feature>
<evidence type="ECO:0000259" key="4">
    <source>
        <dbReference type="Pfam" id="PF13407"/>
    </source>
</evidence>
<dbReference type="InterPro" id="IPR028082">
    <property type="entry name" value="Peripla_BP_I"/>
</dbReference>
<evidence type="ECO:0000256" key="2">
    <source>
        <dbReference type="ARBA" id="ARBA00007639"/>
    </source>
</evidence>
<evidence type="ECO:0000256" key="1">
    <source>
        <dbReference type="ARBA" id="ARBA00004196"/>
    </source>
</evidence>
<dbReference type="InterPro" id="IPR050555">
    <property type="entry name" value="Bact_Solute-Bind_Prot2"/>
</dbReference>
<dbReference type="PANTHER" id="PTHR30036">
    <property type="entry name" value="D-XYLOSE-BINDING PERIPLASMIC PROTEIN"/>
    <property type="match status" value="1"/>
</dbReference>
<dbReference type="AlphaFoldDB" id="A0A9D0ZMJ0"/>
<dbReference type="SUPFAM" id="SSF53822">
    <property type="entry name" value="Periplasmic binding protein-like I"/>
    <property type="match status" value="1"/>
</dbReference>
<dbReference type="EMBL" id="DVFZ01000078">
    <property type="protein sequence ID" value="HIQ82976.1"/>
    <property type="molecule type" value="Genomic_DNA"/>
</dbReference>
<dbReference type="Proteomes" id="UP000824260">
    <property type="component" value="Unassembled WGS sequence"/>
</dbReference>
<organism evidence="5 6">
    <name type="scientific">Candidatus Pullichristensenella stercorigallinarum</name>
    <dbReference type="NCBI Taxonomy" id="2840909"/>
    <lineage>
        <taxon>Bacteria</taxon>
        <taxon>Bacillati</taxon>
        <taxon>Bacillota</taxon>
        <taxon>Clostridia</taxon>
        <taxon>Candidatus Pullichristensenella</taxon>
    </lineage>
</organism>
<gene>
    <name evidence="5" type="ORF">IAA52_07720</name>
</gene>
<dbReference type="Gene3D" id="3.40.50.2300">
    <property type="match status" value="2"/>
</dbReference>